<name>A0A9D4IR78_DREPO</name>
<evidence type="ECO:0000313" key="2">
    <source>
        <dbReference type="Proteomes" id="UP000828390"/>
    </source>
</evidence>
<keyword evidence="2" id="KW-1185">Reference proteome</keyword>
<reference evidence="1" key="1">
    <citation type="journal article" date="2019" name="bioRxiv">
        <title>The Genome of the Zebra Mussel, Dreissena polymorpha: A Resource for Invasive Species Research.</title>
        <authorList>
            <person name="McCartney M.A."/>
            <person name="Auch B."/>
            <person name="Kono T."/>
            <person name="Mallez S."/>
            <person name="Zhang Y."/>
            <person name="Obille A."/>
            <person name="Becker A."/>
            <person name="Abrahante J.E."/>
            <person name="Garbe J."/>
            <person name="Badalamenti J.P."/>
            <person name="Herman A."/>
            <person name="Mangelson H."/>
            <person name="Liachko I."/>
            <person name="Sullivan S."/>
            <person name="Sone E.D."/>
            <person name="Koren S."/>
            <person name="Silverstein K.A.T."/>
            <person name="Beckman K.B."/>
            <person name="Gohl D.M."/>
        </authorList>
    </citation>
    <scope>NUCLEOTIDE SEQUENCE</scope>
    <source>
        <strain evidence="1">Duluth1</strain>
        <tissue evidence="1">Whole animal</tissue>
    </source>
</reference>
<protein>
    <submittedName>
        <fullName evidence="1">Uncharacterized protein</fullName>
    </submittedName>
</protein>
<reference evidence="1" key="2">
    <citation type="submission" date="2020-11" db="EMBL/GenBank/DDBJ databases">
        <authorList>
            <person name="McCartney M.A."/>
            <person name="Auch B."/>
            <person name="Kono T."/>
            <person name="Mallez S."/>
            <person name="Becker A."/>
            <person name="Gohl D.M."/>
            <person name="Silverstein K.A.T."/>
            <person name="Koren S."/>
            <person name="Bechman K.B."/>
            <person name="Herman A."/>
            <person name="Abrahante J.E."/>
            <person name="Garbe J."/>
        </authorList>
    </citation>
    <scope>NUCLEOTIDE SEQUENCE</scope>
    <source>
        <strain evidence="1">Duluth1</strain>
        <tissue evidence="1">Whole animal</tissue>
    </source>
</reference>
<dbReference type="AlphaFoldDB" id="A0A9D4IR78"/>
<comment type="caution">
    <text evidence="1">The sequence shown here is derived from an EMBL/GenBank/DDBJ whole genome shotgun (WGS) entry which is preliminary data.</text>
</comment>
<evidence type="ECO:0000313" key="1">
    <source>
        <dbReference type="EMBL" id="KAH3782032.1"/>
    </source>
</evidence>
<gene>
    <name evidence="1" type="ORF">DPMN_159943</name>
</gene>
<dbReference type="EMBL" id="JAIWYP010000008">
    <property type="protein sequence ID" value="KAH3782032.1"/>
    <property type="molecule type" value="Genomic_DNA"/>
</dbReference>
<accession>A0A9D4IR78</accession>
<dbReference type="Proteomes" id="UP000828390">
    <property type="component" value="Unassembled WGS sequence"/>
</dbReference>
<sequence length="99" mass="11356">MLQKNHGTLTQAAVPIVKALDHVQQSVSKDKVLKGHLSDAFKLLIYGIAQHVAVRREKLKSKMLLRYKYLGNLEPSAEKLFYKIQENLKFFESTKLLSM</sequence>
<organism evidence="1 2">
    <name type="scientific">Dreissena polymorpha</name>
    <name type="common">Zebra mussel</name>
    <name type="synonym">Mytilus polymorpha</name>
    <dbReference type="NCBI Taxonomy" id="45954"/>
    <lineage>
        <taxon>Eukaryota</taxon>
        <taxon>Metazoa</taxon>
        <taxon>Spiralia</taxon>
        <taxon>Lophotrochozoa</taxon>
        <taxon>Mollusca</taxon>
        <taxon>Bivalvia</taxon>
        <taxon>Autobranchia</taxon>
        <taxon>Heteroconchia</taxon>
        <taxon>Euheterodonta</taxon>
        <taxon>Imparidentia</taxon>
        <taxon>Neoheterodontei</taxon>
        <taxon>Myida</taxon>
        <taxon>Dreissenoidea</taxon>
        <taxon>Dreissenidae</taxon>
        <taxon>Dreissena</taxon>
    </lineage>
</organism>
<proteinExistence type="predicted"/>